<organism evidence="1 2">
    <name type="scientific">Laccaria amethystina LaAM-08-1</name>
    <dbReference type="NCBI Taxonomy" id="1095629"/>
    <lineage>
        <taxon>Eukaryota</taxon>
        <taxon>Fungi</taxon>
        <taxon>Dikarya</taxon>
        <taxon>Basidiomycota</taxon>
        <taxon>Agaricomycotina</taxon>
        <taxon>Agaricomycetes</taxon>
        <taxon>Agaricomycetidae</taxon>
        <taxon>Agaricales</taxon>
        <taxon>Agaricineae</taxon>
        <taxon>Hydnangiaceae</taxon>
        <taxon>Laccaria</taxon>
    </lineage>
</organism>
<evidence type="ECO:0000313" key="2">
    <source>
        <dbReference type="Proteomes" id="UP000054477"/>
    </source>
</evidence>
<keyword evidence="2" id="KW-1185">Reference proteome</keyword>
<accession>A0A0C9WJ40</accession>
<dbReference type="Proteomes" id="UP000054477">
    <property type="component" value="Unassembled WGS sequence"/>
</dbReference>
<proteinExistence type="predicted"/>
<dbReference type="AlphaFoldDB" id="A0A0C9WJ40"/>
<dbReference type="EMBL" id="KN838813">
    <property type="protein sequence ID" value="KIJ94029.1"/>
    <property type="molecule type" value="Genomic_DNA"/>
</dbReference>
<evidence type="ECO:0000313" key="1">
    <source>
        <dbReference type="EMBL" id="KIJ94029.1"/>
    </source>
</evidence>
<reference evidence="1 2" key="1">
    <citation type="submission" date="2014-04" db="EMBL/GenBank/DDBJ databases">
        <authorList>
            <consortium name="DOE Joint Genome Institute"/>
            <person name="Kuo A."/>
            <person name="Kohler A."/>
            <person name="Nagy L.G."/>
            <person name="Floudas D."/>
            <person name="Copeland A."/>
            <person name="Barry K.W."/>
            <person name="Cichocki N."/>
            <person name="Veneault-Fourrey C."/>
            <person name="LaButti K."/>
            <person name="Lindquist E.A."/>
            <person name="Lipzen A."/>
            <person name="Lundell T."/>
            <person name="Morin E."/>
            <person name="Murat C."/>
            <person name="Sun H."/>
            <person name="Tunlid A."/>
            <person name="Henrissat B."/>
            <person name="Grigoriev I.V."/>
            <person name="Hibbett D.S."/>
            <person name="Martin F."/>
            <person name="Nordberg H.P."/>
            <person name="Cantor M.N."/>
            <person name="Hua S.X."/>
        </authorList>
    </citation>
    <scope>NUCLEOTIDE SEQUENCE [LARGE SCALE GENOMIC DNA]</scope>
    <source>
        <strain evidence="1 2">LaAM-08-1</strain>
    </source>
</reference>
<dbReference type="HOGENOM" id="CLU_2400020_0_0_1"/>
<name>A0A0C9WJ40_9AGAR</name>
<gene>
    <name evidence="1" type="ORF">K443DRAFT_371983</name>
</gene>
<sequence length="93" mass="10461">MCWGLPNCPAGMAYISAKRHSPTVRVVSGGQFHDLPGLSCIFKLVSTVNHRLRSFMGENVSFFLPFFCTKSFTKVASVTRSRQCLRKEELIAY</sequence>
<reference evidence="2" key="2">
    <citation type="submission" date="2015-01" db="EMBL/GenBank/DDBJ databases">
        <title>Evolutionary Origins and Diversification of the Mycorrhizal Mutualists.</title>
        <authorList>
            <consortium name="DOE Joint Genome Institute"/>
            <consortium name="Mycorrhizal Genomics Consortium"/>
            <person name="Kohler A."/>
            <person name="Kuo A."/>
            <person name="Nagy L.G."/>
            <person name="Floudas D."/>
            <person name="Copeland A."/>
            <person name="Barry K.W."/>
            <person name="Cichocki N."/>
            <person name="Veneault-Fourrey C."/>
            <person name="LaButti K."/>
            <person name="Lindquist E.A."/>
            <person name="Lipzen A."/>
            <person name="Lundell T."/>
            <person name="Morin E."/>
            <person name="Murat C."/>
            <person name="Riley R."/>
            <person name="Ohm R."/>
            <person name="Sun H."/>
            <person name="Tunlid A."/>
            <person name="Henrissat B."/>
            <person name="Grigoriev I.V."/>
            <person name="Hibbett D.S."/>
            <person name="Martin F."/>
        </authorList>
    </citation>
    <scope>NUCLEOTIDE SEQUENCE [LARGE SCALE GENOMIC DNA]</scope>
    <source>
        <strain evidence="2">LaAM-08-1</strain>
    </source>
</reference>
<protein>
    <submittedName>
        <fullName evidence="1">Unplaced genomic scaffold K443scaffold_278, whole genome shotgun sequence</fullName>
    </submittedName>
</protein>